<protein>
    <recommendedName>
        <fullName evidence="3">Pleckstrin homology domain-containing family A member 8</fullName>
    </recommendedName>
</protein>
<dbReference type="GO" id="GO:0016020">
    <property type="term" value="C:membrane"/>
    <property type="evidence" value="ECO:0007669"/>
    <property type="project" value="UniProtKB-SubCell"/>
</dbReference>
<dbReference type="InterPro" id="IPR014830">
    <property type="entry name" value="Glycolipid_transfer_prot_dom"/>
</dbReference>
<dbReference type="Proteomes" id="UP001591681">
    <property type="component" value="Unassembled WGS sequence"/>
</dbReference>
<reference evidence="9 10" key="1">
    <citation type="submission" date="2024-09" db="EMBL/GenBank/DDBJ databases">
        <title>A chromosome-level genome assembly of Gray's grenadier anchovy, Coilia grayii.</title>
        <authorList>
            <person name="Fu Z."/>
        </authorList>
    </citation>
    <scope>NUCLEOTIDE SEQUENCE [LARGE SCALE GENOMIC DNA]</scope>
    <source>
        <strain evidence="9">G4</strain>
        <tissue evidence="9">Muscle</tissue>
    </source>
</reference>
<dbReference type="Pfam" id="PF08718">
    <property type="entry name" value="GLTP"/>
    <property type="match status" value="1"/>
</dbReference>
<feature type="compositionally biased region" description="Basic and acidic residues" evidence="7">
    <location>
        <begin position="260"/>
        <end position="300"/>
    </location>
</feature>
<feature type="compositionally biased region" description="Polar residues" evidence="7">
    <location>
        <begin position="191"/>
        <end position="202"/>
    </location>
</feature>
<comment type="subcellular location">
    <subcellularLocation>
        <location evidence="2">Golgi apparatus</location>
        <location evidence="2">trans-Golgi network membrane</location>
    </subcellularLocation>
    <subcellularLocation>
        <location evidence="1">Membrane</location>
        <topology evidence="1">Peripheral membrane protein</topology>
    </subcellularLocation>
</comment>
<comment type="caution">
    <text evidence="9">The sequence shown here is derived from an EMBL/GenBank/DDBJ whole genome shotgun (WGS) entry which is preliminary data.</text>
</comment>
<evidence type="ECO:0000256" key="6">
    <source>
        <dbReference type="ARBA" id="ARBA00023136"/>
    </source>
</evidence>
<dbReference type="SUPFAM" id="SSF110004">
    <property type="entry name" value="Glycolipid transfer protein, GLTP"/>
    <property type="match status" value="1"/>
</dbReference>
<dbReference type="Gene3D" id="1.10.3520.10">
    <property type="entry name" value="Glycolipid transfer protein"/>
    <property type="match status" value="1"/>
</dbReference>
<dbReference type="PROSITE" id="PS50003">
    <property type="entry name" value="PH_DOMAIN"/>
    <property type="match status" value="1"/>
</dbReference>
<dbReference type="PANTHER" id="PTHR10219:SF25">
    <property type="entry name" value="PLECKSTRIN HOMOLOGY DOMAIN-CONTAINING FAMILY A MEMBER 8"/>
    <property type="match status" value="1"/>
</dbReference>
<dbReference type="InterPro" id="IPR036497">
    <property type="entry name" value="GLTP_sf"/>
</dbReference>
<evidence type="ECO:0000256" key="1">
    <source>
        <dbReference type="ARBA" id="ARBA00004170"/>
    </source>
</evidence>
<dbReference type="CDD" id="cd01247">
    <property type="entry name" value="PH_FAPP1_FAPP2"/>
    <property type="match status" value="1"/>
</dbReference>
<dbReference type="SUPFAM" id="SSF50729">
    <property type="entry name" value="PH domain-like"/>
    <property type="match status" value="1"/>
</dbReference>
<accession>A0ABD1IRQ6</accession>
<dbReference type="PANTHER" id="PTHR10219">
    <property type="entry name" value="GLYCOLIPID TRANSFER PROTEIN-RELATED"/>
    <property type="match status" value="1"/>
</dbReference>
<gene>
    <name evidence="9" type="ORF">ACEWY4_027720</name>
</gene>
<sequence length="609" mass="68025">MLIYYVTSKHRKQENMEGVLYKWTNYISGWQPRWFVLEGGTLSYYDSQEDAWKGCKGSIKISVCEIQVHPSDLTRVDLLVPGEQHFYLRTLTAADRQRWLVALGTAKACLTDYHTHREKELQESTEALKTKVCELRLYCELLLQQVNNIKQSPDGQHTEVKSTCSTFLKTLEECMQIAGRTFSPDHKVKPVNQTSPNQTSPNLGHRKRETSSSSPSDLIGPPPSPGSRPPDAEHTHVTGAQDTHTHPSVKETPESVGHTHNQEEGGPREHGHTHNQEEGGPREHGHTHNQEEGGPREHGYTHNQEQGGPREHGHTYNQEEGGTREHGHTHNQEEGGTREDDHTHTQEEGGAREDDHSHGQDEGGARDHTQNQEEAAEAGPGEGGSQSEGAEEEGEEHVETFFSSMSHRFSDITLEEDAGIPTQPFLDSCYAIVPVLDKLGPTVFAPVKIDFVGNIKKIQQKLQSDPDTFPTLQAMVLHELHTQQAQVRNSATEALLWLKRGLHFLLEFLTQVNAGEQDIHAALNNAYGRTLRQYHGWVVRGVFALALRAAPSYGAFAAALVMREGEEQRAGFSAGMRRDLDIYLPAMKTQLSILDALYHTHSLESDEVV</sequence>
<dbReference type="FunFam" id="2.30.29.30:FF:000085">
    <property type="entry name" value="Pleckstrin homology domain-containing family A member 8"/>
    <property type="match status" value="1"/>
</dbReference>
<evidence type="ECO:0000256" key="4">
    <source>
        <dbReference type="ARBA" id="ARBA00022448"/>
    </source>
</evidence>
<dbReference type="SMART" id="SM00233">
    <property type="entry name" value="PH"/>
    <property type="match status" value="1"/>
</dbReference>
<keyword evidence="10" id="KW-1185">Reference proteome</keyword>
<keyword evidence="6" id="KW-0472">Membrane</keyword>
<dbReference type="InterPro" id="IPR001849">
    <property type="entry name" value="PH_domain"/>
</dbReference>
<dbReference type="Gene3D" id="2.30.29.30">
    <property type="entry name" value="Pleckstrin-homology domain (PH domain)/Phosphotyrosine-binding domain (PTB)"/>
    <property type="match status" value="1"/>
</dbReference>
<dbReference type="FunFam" id="1.10.3520.10:FF:000001">
    <property type="entry name" value="Pleckstrin domain-containing family A member 8"/>
    <property type="match status" value="1"/>
</dbReference>
<proteinExistence type="predicted"/>
<keyword evidence="5" id="KW-0333">Golgi apparatus</keyword>
<evidence type="ECO:0000313" key="10">
    <source>
        <dbReference type="Proteomes" id="UP001591681"/>
    </source>
</evidence>
<evidence type="ECO:0000259" key="8">
    <source>
        <dbReference type="PROSITE" id="PS50003"/>
    </source>
</evidence>
<evidence type="ECO:0000256" key="7">
    <source>
        <dbReference type="SAM" id="MobiDB-lite"/>
    </source>
</evidence>
<dbReference type="GO" id="GO:0005794">
    <property type="term" value="C:Golgi apparatus"/>
    <property type="evidence" value="ECO:0007669"/>
    <property type="project" value="UniProtKB-SubCell"/>
</dbReference>
<dbReference type="Pfam" id="PF00169">
    <property type="entry name" value="PH"/>
    <property type="match status" value="1"/>
</dbReference>
<feature type="domain" description="PH" evidence="8">
    <location>
        <begin position="13"/>
        <end position="108"/>
    </location>
</feature>
<evidence type="ECO:0000256" key="2">
    <source>
        <dbReference type="ARBA" id="ARBA00004198"/>
    </source>
</evidence>
<dbReference type="EMBL" id="JBHFQA010000129">
    <property type="protein sequence ID" value="KAL2076686.1"/>
    <property type="molecule type" value="Genomic_DNA"/>
</dbReference>
<organism evidence="9 10">
    <name type="scientific">Coilia grayii</name>
    <name type="common">Gray's grenadier anchovy</name>
    <dbReference type="NCBI Taxonomy" id="363190"/>
    <lineage>
        <taxon>Eukaryota</taxon>
        <taxon>Metazoa</taxon>
        <taxon>Chordata</taxon>
        <taxon>Craniata</taxon>
        <taxon>Vertebrata</taxon>
        <taxon>Euteleostomi</taxon>
        <taxon>Actinopterygii</taxon>
        <taxon>Neopterygii</taxon>
        <taxon>Teleostei</taxon>
        <taxon>Clupei</taxon>
        <taxon>Clupeiformes</taxon>
        <taxon>Clupeoidei</taxon>
        <taxon>Engraulidae</taxon>
        <taxon>Coilinae</taxon>
        <taxon>Coilia</taxon>
    </lineage>
</organism>
<feature type="compositionally biased region" description="Basic and acidic residues" evidence="7">
    <location>
        <begin position="243"/>
        <end position="253"/>
    </location>
</feature>
<dbReference type="AlphaFoldDB" id="A0ABD1IRQ6"/>
<keyword evidence="4" id="KW-0813">Transport</keyword>
<evidence type="ECO:0000256" key="3">
    <source>
        <dbReference type="ARBA" id="ARBA00016588"/>
    </source>
</evidence>
<feature type="region of interest" description="Disordered" evidence="7">
    <location>
        <begin position="184"/>
        <end position="398"/>
    </location>
</feature>
<feature type="compositionally biased region" description="Basic and acidic residues" evidence="7">
    <location>
        <begin position="321"/>
        <end position="371"/>
    </location>
</feature>
<evidence type="ECO:0000313" key="9">
    <source>
        <dbReference type="EMBL" id="KAL2076686.1"/>
    </source>
</evidence>
<name>A0ABD1IRQ6_9TELE</name>
<dbReference type="InterPro" id="IPR011993">
    <property type="entry name" value="PH-like_dom_sf"/>
</dbReference>
<evidence type="ECO:0000256" key="5">
    <source>
        <dbReference type="ARBA" id="ARBA00023034"/>
    </source>
</evidence>